<dbReference type="RefSeq" id="WP_066266543.1">
    <property type="nucleotide sequence ID" value="NZ_JARMAB010000023.1"/>
</dbReference>
<feature type="transmembrane region" description="Helical" evidence="7">
    <location>
        <begin position="287"/>
        <end position="309"/>
    </location>
</feature>
<feature type="transmembrane region" description="Helical" evidence="7">
    <location>
        <begin position="121"/>
        <end position="145"/>
    </location>
</feature>
<feature type="transmembrane region" description="Helical" evidence="7">
    <location>
        <begin position="82"/>
        <end position="101"/>
    </location>
</feature>
<feature type="transmembrane region" description="Helical" evidence="7">
    <location>
        <begin position="196"/>
        <end position="217"/>
    </location>
</feature>
<evidence type="ECO:0000256" key="7">
    <source>
        <dbReference type="SAM" id="Phobius"/>
    </source>
</evidence>
<dbReference type="EMBL" id="JARMAB010000023">
    <property type="protein sequence ID" value="MED1204538.1"/>
    <property type="molecule type" value="Genomic_DNA"/>
</dbReference>
<feature type="transmembrane region" description="Helical" evidence="7">
    <location>
        <begin position="330"/>
        <end position="349"/>
    </location>
</feature>
<reference evidence="9 10" key="1">
    <citation type="submission" date="2023-03" db="EMBL/GenBank/DDBJ databases">
        <title>Bacillus Genome Sequencing.</title>
        <authorList>
            <person name="Dunlap C."/>
        </authorList>
    </citation>
    <scope>NUCLEOTIDE SEQUENCE [LARGE SCALE GENOMIC DNA]</scope>
    <source>
        <strain evidence="9 10">B-23453</strain>
    </source>
</reference>
<name>A0ABU6MLM1_9BACI</name>
<dbReference type="Proteomes" id="UP001341444">
    <property type="component" value="Unassembled WGS sequence"/>
</dbReference>
<evidence type="ECO:0000256" key="3">
    <source>
        <dbReference type="ARBA" id="ARBA00022692"/>
    </source>
</evidence>
<feature type="transmembrane region" description="Helical" evidence="7">
    <location>
        <begin position="157"/>
        <end position="176"/>
    </location>
</feature>
<dbReference type="PIRSF" id="PIRSF006060">
    <property type="entry name" value="AA_transporter"/>
    <property type="match status" value="1"/>
</dbReference>
<keyword evidence="5 7" id="KW-1133">Transmembrane helix</keyword>
<dbReference type="Gene3D" id="1.20.1740.10">
    <property type="entry name" value="Amino acid/polyamine transporter I"/>
    <property type="match status" value="1"/>
</dbReference>
<feature type="transmembrane region" description="Helical" evidence="7">
    <location>
        <begin position="238"/>
        <end position="259"/>
    </location>
</feature>
<evidence type="ECO:0000259" key="8">
    <source>
        <dbReference type="Pfam" id="PF00324"/>
    </source>
</evidence>
<evidence type="ECO:0000256" key="5">
    <source>
        <dbReference type="ARBA" id="ARBA00022989"/>
    </source>
</evidence>
<feature type="domain" description="Amino acid permease/ SLC12A" evidence="8">
    <location>
        <begin position="16"/>
        <end position="424"/>
    </location>
</feature>
<dbReference type="PANTHER" id="PTHR43495:SF5">
    <property type="entry name" value="GAMMA-AMINOBUTYRIC ACID PERMEASE"/>
    <property type="match status" value="1"/>
</dbReference>
<feature type="transmembrane region" description="Helical" evidence="7">
    <location>
        <begin position="422"/>
        <end position="441"/>
    </location>
</feature>
<dbReference type="PROSITE" id="PS00218">
    <property type="entry name" value="AMINO_ACID_PERMEASE_1"/>
    <property type="match status" value="1"/>
</dbReference>
<keyword evidence="6 7" id="KW-0472">Membrane</keyword>
<sequence length="447" mass="48477">MEKKSSQLQKGLLPRHVQFLALAGMIGTGIFKGSADTLSIAGPSVILAYLAGGVLLFIVMAALGEMAVAYPKLNVQHLVHKAFGFRFSFIVGWLYWINWVIVTTVELLAGGSFLQYWFPSVPLWILGLICALVVICVNLFSVKYYGELEFWFAGVKILALIAFIVLGFLMILGVIQSDVSHPISNYTNHGGIFPHGIGGTVSAFLVVMFSYGGAELIGVAVTETKDGDKVMPKIIKGTVWRVIIFYVLPITIICGLIPWDSVTGKDSPFVQVFSKAGLPGAADVMNFVLLTAVLSAANSGIYATSRTLFTLSQSGEAPKWFLKLTKNGTPINGVVLTGLLILIGVYIAFLTPSQVIGYLMTIPGFTVMLLWISICLSQLKLRKGYKEIPAFQIKGFPYTTIFGAAALLLIFISFLFNKDNIIGTSVTLVILVLLILLSFTAKKPSKP</sequence>
<evidence type="ECO:0000256" key="6">
    <source>
        <dbReference type="ARBA" id="ARBA00023136"/>
    </source>
</evidence>
<dbReference type="InterPro" id="IPR004841">
    <property type="entry name" value="AA-permease/SLC12A_dom"/>
</dbReference>
<keyword evidence="10" id="KW-1185">Reference proteome</keyword>
<evidence type="ECO:0000256" key="1">
    <source>
        <dbReference type="ARBA" id="ARBA00004651"/>
    </source>
</evidence>
<keyword evidence="2" id="KW-0813">Transport</keyword>
<dbReference type="InterPro" id="IPR004840">
    <property type="entry name" value="Amino_acid_permease_CS"/>
</dbReference>
<evidence type="ECO:0000256" key="4">
    <source>
        <dbReference type="ARBA" id="ARBA00022970"/>
    </source>
</evidence>
<dbReference type="PANTHER" id="PTHR43495">
    <property type="entry name" value="GABA PERMEASE"/>
    <property type="match status" value="1"/>
</dbReference>
<keyword evidence="3 7" id="KW-0812">Transmembrane</keyword>
<feature type="transmembrane region" description="Helical" evidence="7">
    <location>
        <begin position="355"/>
        <end position="376"/>
    </location>
</feature>
<dbReference type="Pfam" id="PF00324">
    <property type="entry name" value="AA_permease"/>
    <property type="match status" value="1"/>
</dbReference>
<evidence type="ECO:0000313" key="10">
    <source>
        <dbReference type="Proteomes" id="UP001341444"/>
    </source>
</evidence>
<proteinExistence type="predicted"/>
<protein>
    <submittedName>
        <fullName evidence="9">Amino acid permease</fullName>
    </submittedName>
</protein>
<keyword evidence="4" id="KW-0029">Amino-acid transport</keyword>
<comment type="caution">
    <text evidence="9">The sequence shown here is derived from an EMBL/GenBank/DDBJ whole genome shotgun (WGS) entry which is preliminary data.</text>
</comment>
<comment type="subcellular location">
    <subcellularLocation>
        <location evidence="1">Cell membrane</location>
        <topology evidence="1">Multi-pass membrane protein</topology>
    </subcellularLocation>
</comment>
<evidence type="ECO:0000313" key="9">
    <source>
        <dbReference type="EMBL" id="MED1204538.1"/>
    </source>
</evidence>
<gene>
    <name evidence="9" type="ORF">P4T90_15930</name>
</gene>
<accession>A0ABU6MLM1</accession>
<feature type="transmembrane region" description="Helical" evidence="7">
    <location>
        <begin position="12"/>
        <end position="31"/>
    </location>
</feature>
<feature type="transmembrane region" description="Helical" evidence="7">
    <location>
        <begin position="46"/>
        <end position="70"/>
    </location>
</feature>
<evidence type="ECO:0000256" key="2">
    <source>
        <dbReference type="ARBA" id="ARBA00022448"/>
    </source>
</evidence>
<feature type="transmembrane region" description="Helical" evidence="7">
    <location>
        <begin position="396"/>
        <end position="416"/>
    </location>
</feature>
<organism evidence="9 10">
    <name type="scientific">Heyndrickxia acidicola</name>
    <dbReference type="NCBI Taxonomy" id="209389"/>
    <lineage>
        <taxon>Bacteria</taxon>
        <taxon>Bacillati</taxon>
        <taxon>Bacillota</taxon>
        <taxon>Bacilli</taxon>
        <taxon>Bacillales</taxon>
        <taxon>Bacillaceae</taxon>
        <taxon>Heyndrickxia</taxon>
    </lineage>
</organism>